<sequence>MVRSSVLGRAPRVEPGVEDRLMAERVVNGAADGGSRLVLRLSDDSEVTLPESLVKILLASANEFSEGHAVTVLASETSLTPTEVGELLGLSRPFVSRLLDAGDIPSERLPGSRHRVVRLADVLEFQERRDKRRTGRRRIAEEVESAEFPY</sequence>
<dbReference type="SUPFAM" id="SSF46955">
    <property type="entry name" value="Putative DNA-binding domain"/>
    <property type="match status" value="1"/>
</dbReference>
<dbReference type="InterPro" id="IPR009061">
    <property type="entry name" value="DNA-bd_dom_put_sf"/>
</dbReference>
<protein>
    <submittedName>
        <fullName evidence="2">Helix-turn-helix domain-containing protein</fullName>
    </submittedName>
</protein>
<dbReference type="InterPro" id="IPR010093">
    <property type="entry name" value="SinI_DNA-bd"/>
</dbReference>
<dbReference type="RefSeq" id="WP_330161625.1">
    <property type="nucleotide sequence ID" value="NZ_BAAAJA010000012.1"/>
</dbReference>
<name>A0ABU7KZS7_9ACTN</name>
<proteinExistence type="predicted"/>
<dbReference type="Proteomes" id="UP001348641">
    <property type="component" value="Unassembled WGS sequence"/>
</dbReference>
<dbReference type="NCBIfam" id="TIGR01764">
    <property type="entry name" value="excise"/>
    <property type="match status" value="1"/>
</dbReference>
<evidence type="ECO:0000259" key="1">
    <source>
        <dbReference type="Pfam" id="PF12728"/>
    </source>
</evidence>
<reference evidence="2 3" key="1">
    <citation type="submission" date="2023-07" db="EMBL/GenBank/DDBJ databases">
        <authorList>
            <person name="Girao M."/>
            <person name="Carvalho M.F."/>
        </authorList>
    </citation>
    <scope>NUCLEOTIDE SEQUENCE [LARGE SCALE GENOMIC DNA]</scope>
    <source>
        <strain evidence="2 3">66/93</strain>
    </source>
</reference>
<dbReference type="InterPro" id="IPR041657">
    <property type="entry name" value="HTH_17"/>
</dbReference>
<dbReference type="EMBL" id="JAUUCC010000130">
    <property type="protein sequence ID" value="MEE2054806.1"/>
    <property type="molecule type" value="Genomic_DNA"/>
</dbReference>
<organism evidence="2 3">
    <name type="scientific">Nocardiopsis tropica</name>
    <dbReference type="NCBI Taxonomy" id="109330"/>
    <lineage>
        <taxon>Bacteria</taxon>
        <taxon>Bacillati</taxon>
        <taxon>Actinomycetota</taxon>
        <taxon>Actinomycetes</taxon>
        <taxon>Streptosporangiales</taxon>
        <taxon>Nocardiopsidaceae</taxon>
        <taxon>Nocardiopsis</taxon>
    </lineage>
</organism>
<gene>
    <name evidence="2" type="ORF">Q8A49_30350</name>
</gene>
<dbReference type="Pfam" id="PF12728">
    <property type="entry name" value="HTH_17"/>
    <property type="match status" value="1"/>
</dbReference>
<comment type="caution">
    <text evidence="2">The sequence shown here is derived from an EMBL/GenBank/DDBJ whole genome shotgun (WGS) entry which is preliminary data.</text>
</comment>
<accession>A0ABU7KZS7</accession>
<feature type="domain" description="Helix-turn-helix" evidence="1">
    <location>
        <begin position="79"/>
        <end position="129"/>
    </location>
</feature>
<evidence type="ECO:0000313" key="3">
    <source>
        <dbReference type="Proteomes" id="UP001348641"/>
    </source>
</evidence>
<evidence type="ECO:0000313" key="2">
    <source>
        <dbReference type="EMBL" id="MEE2054806.1"/>
    </source>
</evidence>